<evidence type="ECO:0000313" key="4">
    <source>
        <dbReference type="EMBL" id="MBU5678070.1"/>
    </source>
</evidence>
<feature type="domain" description="MurNAc-LAA" evidence="3">
    <location>
        <begin position="120"/>
        <end position="237"/>
    </location>
</feature>
<gene>
    <name evidence="4" type="ORF">KQI88_16785</name>
</gene>
<dbReference type="InterPro" id="IPR050695">
    <property type="entry name" value="N-acetylmuramoyl_amidase_3"/>
</dbReference>
<dbReference type="PANTHER" id="PTHR30404">
    <property type="entry name" value="N-ACETYLMURAMOYL-L-ALANINE AMIDASE"/>
    <property type="match status" value="1"/>
</dbReference>
<accession>A0ABS6G6F8</accession>
<dbReference type="SMART" id="SM00646">
    <property type="entry name" value="Ami_3"/>
    <property type="match status" value="1"/>
</dbReference>
<name>A0ABS6G6F8_9FIRM</name>
<keyword evidence="2" id="KW-0472">Membrane</keyword>
<keyword evidence="5" id="KW-1185">Reference proteome</keyword>
<reference evidence="4 5" key="1">
    <citation type="submission" date="2021-06" db="EMBL/GenBank/DDBJ databases">
        <authorList>
            <person name="Sun Q."/>
            <person name="Li D."/>
        </authorList>
    </citation>
    <scope>NUCLEOTIDE SEQUENCE [LARGE SCALE GENOMIC DNA]</scope>
    <source>
        <strain evidence="4 5">MSJ-5</strain>
    </source>
</reference>
<dbReference type="Proteomes" id="UP000779508">
    <property type="component" value="Unassembled WGS sequence"/>
</dbReference>
<comment type="caution">
    <text evidence="4">The sequence shown here is derived from an EMBL/GenBank/DDBJ whole genome shotgun (WGS) entry which is preliminary data.</text>
</comment>
<dbReference type="RefSeq" id="WP_216419354.1">
    <property type="nucleotide sequence ID" value="NZ_JAHLQK010000007.1"/>
</dbReference>
<evidence type="ECO:0000256" key="1">
    <source>
        <dbReference type="ARBA" id="ARBA00022801"/>
    </source>
</evidence>
<dbReference type="InterPro" id="IPR002508">
    <property type="entry name" value="MurNAc-LAA_cat"/>
</dbReference>
<dbReference type="CDD" id="cd02696">
    <property type="entry name" value="MurNAc-LAA"/>
    <property type="match status" value="1"/>
</dbReference>
<dbReference type="Pfam" id="PF01520">
    <property type="entry name" value="Amidase_3"/>
    <property type="match status" value="1"/>
</dbReference>
<keyword evidence="2" id="KW-0812">Transmembrane</keyword>
<dbReference type="EMBL" id="JAHLQK010000007">
    <property type="protein sequence ID" value="MBU5678070.1"/>
    <property type="molecule type" value="Genomic_DNA"/>
</dbReference>
<organism evidence="4 5">
    <name type="scientific">Alkaliphilus flagellatus</name>
    <dbReference type="NCBI Taxonomy" id="2841507"/>
    <lineage>
        <taxon>Bacteria</taxon>
        <taxon>Bacillati</taxon>
        <taxon>Bacillota</taxon>
        <taxon>Clostridia</taxon>
        <taxon>Peptostreptococcales</taxon>
        <taxon>Natronincolaceae</taxon>
        <taxon>Alkaliphilus</taxon>
    </lineage>
</organism>
<evidence type="ECO:0000313" key="5">
    <source>
        <dbReference type="Proteomes" id="UP000779508"/>
    </source>
</evidence>
<dbReference type="PANTHER" id="PTHR30404:SF0">
    <property type="entry name" value="N-ACETYLMURAMOYL-L-ALANINE AMIDASE AMIC"/>
    <property type="match status" value="1"/>
</dbReference>
<sequence length="242" mass="27097">MFNKTIFLVIKVNKKIVAAIIAFILLLILIPLFISNNPIAVFNTNRKIIVVDPGHGGIDGGSSNAGLLEKTVNLQVSLKLRKILKDKGINVVMTRNSDVSLESKSNLKSSRYNRDLHARRTIIDSNNSTAFVSVHMDSYKKSSVRGVRIFYYSESEESKQLAQSICNSVNKMVFKDFLNITTVKAEIAPGNYYILRTSKSPGVIIETGFITNPIDNKLIQTKDYQQIMAKAIAEGIVEYMYR</sequence>
<keyword evidence="1" id="KW-0378">Hydrolase</keyword>
<feature type="transmembrane region" description="Helical" evidence="2">
    <location>
        <begin position="16"/>
        <end position="34"/>
    </location>
</feature>
<evidence type="ECO:0000259" key="3">
    <source>
        <dbReference type="SMART" id="SM00646"/>
    </source>
</evidence>
<proteinExistence type="predicted"/>
<keyword evidence="2" id="KW-1133">Transmembrane helix</keyword>
<protein>
    <submittedName>
        <fullName evidence="4">N-acetylmuramoyl-L-alanine amidase</fullName>
    </submittedName>
</protein>
<evidence type="ECO:0000256" key="2">
    <source>
        <dbReference type="SAM" id="Phobius"/>
    </source>
</evidence>